<dbReference type="SUPFAM" id="SSF47413">
    <property type="entry name" value="lambda repressor-like DNA-binding domains"/>
    <property type="match status" value="1"/>
</dbReference>
<dbReference type="InterPro" id="IPR010982">
    <property type="entry name" value="Lambda_DNA-bd_dom_sf"/>
</dbReference>
<keyword evidence="2" id="KW-1133">Transmembrane helix</keyword>
<dbReference type="Gene3D" id="1.10.260.40">
    <property type="entry name" value="lambda repressor-like DNA-binding domains"/>
    <property type="match status" value="1"/>
</dbReference>
<dbReference type="Pfam" id="PF01381">
    <property type="entry name" value="HTH_3"/>
    <property type="match status" value="1"/>
</dbReference>
<evidence type="ECO:0000259" key="3">
    <source>
        <dbReference type="PROSITE" id="PS50943"/>
    </source>
</evidence>
<feature type="transmembrane region" description="Helical" evidence="2">
    <location>
        <begin position="128"/>
        <end position="147"/>
    </location>
</feature>
<proteinExistence type="predicted"/>
<protein>
    <recommendedName>
        <fullName evidence="3">HTH cro/C1-type domain-containing protein</fullName>
    </recommendedName>
</protein>
<keyword evidence="2" id="KW-0472">Membrane</keyword>
<evidence type="ECO:0000313" key="5">
    <source>
        <dbReference type="Proteomes" id="UP000069771"/>
    </source>
</evidence>
<evidence type="ECO:0000256" key="2">
    <source>
        <dbReference type="SAM" id="Phobius"/>
    </source>
</evidence>
<feature type="transmembrane region" description="Helical" evidence="2">
    <location>
        <begin position="213"/>
        <end position="238"/>
    </location>
</feature>
<dbReference type="InterPro" id="IPR001387">
    <property type="entry name" value="Cro/C1-type_HTH"/>
</dbReference>
<dbReference type="Proteomes" id="UP000069771">
    <property type="component" value="Chromosome"/>
</dbReference>
<keyword evidence="5" id="KW-1185">Reference proteome</keyword>
<keyword evidence="2" id="KW-0812">Transmembrane</keyword>
<reference evidence="4 5" key="1">
    <citation type="journal article" date="2016" name="Gut Pathog.">
        <title>Whole genome sequencing of "Faecalibaculum rodentium" ALO17, isolated from C57BL/6J laboratory mouse feces.</title>
        <authorList>
            <person name="Lim S."/>
            <person name="Chang D.H."/>
            <person name="Ahn S."/>
            <person name="Kim B.C."/>
        </authorList>
    </citation>
    <scope>NUCLEOTIDE SEQUENCE [LARGE SCALE GENOMIC DNA]</scope>
    <source>
        <strain evidence="4 5">Alo17</strain>
    </source>
</reference>
<dbReference type="PANTHER" id="PTHR46558:SF15">
    <property type="entry name" value="HELIX-TURN-HELIX DOMAIN PROTEIN"/>
    <property type="match status" value="1"/>
</dbReference>
<accession>A0A140DW85</accession>
<dbReference type="PANTHER" id="PTHR46558">
    <property type="entry name" value="TRACRIPTIONAL REGULATORY PROTEIN-RELATED-RELATED"/>
    <property type="match status" value="1"/>
</dbReference>
<dbReference type="EMBL" id="CP011391">
    <property type="protein sequence ID" value="AMK54912.1"/>
    <property type="molecule type" value="Genomic_DNA"/>
</dbReference>
<dbReference type="SMART" id="SM00530">
    <property type="entry name" value="HTH_XRE"/>
    <property type="match status" value="1"/>
</dbReference>
<feature type="transmembrane region" description="Helical" evidence="2">
    <location>
        <begin position="153"/>
        <end position="171"/>
    </location>
</feature>
<dbReference type="AlphaFoldDB" id="A0A140DW85"/>
<dbReference type="PROSITE" id="PS50943">
    <property type="entry name" value="HTH_CROC1"/>
    <property type="match status" value="1"/>
</dbReference>
<dbReference type="KEGG" id="fro:AALO17_17780"/>
<name>A0A140DW85_9FIRM</name>
<evidence type="ECO:0000313" key="4">
    <source>
        <dbReference type="EMBL" id="AMK54912.1"/>
    </source>
</evidence>
<sequence length="240" mass="26832">MSKSFDTGFLVMTTEFAVCFQQPPATMDPGHGTPAGRKEQKMEIAVQIRKHRTESGLSQKDMADKIFVTRQTVSNWENSKSYPDIQSLLLLSQLFGVSVDQLIKGDLETMKQEISQEAVDSFNRESRIFAVMCIVSAVTFIPLAALALARDQWWAIALWAIMYAVTMHEAFRVEKLKKNHNLHTYREIVAYSEGRTLEELEAAEERGKRPYQAVFKVLASAAVGVLLAALAIWVAGFLGG</sequence>
<feature type="domain" description="HTH cro/C1-type" evidence="3">
    <location>
        <begin position="48"/>
        <end position="102"/>
    </location>
</feature>
<gene>
    <name evidence="4" type="ORF">AALO17_17780</name>
</gene>
<organism evidence="4 5">
    <name type="scientific">Faecalibaculum rodentium</name>
    <dbReference type="NCBI Taxonomy" id="1702221"/>
    <lineage>
        <taxon>Bacteria</taxon>
        <taxon>Bacillati</taxon>
        <taxon>Bacillota</taxon>
        <taxon>Erysipelotrichia</taxon>
        <taxon>Erysipelotrichales</taxon>
        <taxon>Erysipelotrichaceae</taxon>
        <taxon>Faecalibaculum</taxon>
    </lineage>
</organism>
<dbReference type="STRING" id="1702221.AALO17_17780"/>
<dbReference type="CDD" id="cd00093">
    <property type="entry name" value="HTH_XRE"/>
    <property type="match status" value="1"/>
</dbReference>
<dbReference type="GO" id="GO:0003677">
    <property type="term" value="F:DNA binding"/>
    <property type="evidence" value="ECO:0007669"/>
    <property type="project" value="UniProtKB-KW"/>
</dbReference>
<evidence type="ECO:0000256" key="1">
    <source>
        <dbReference type="ARBA" id="ARBA00023125"/>
    </source>
</evidence>
<keyword evidence="1" id="KW-0238">DNA-binding</keyword>